<keyword evidence="4 7" id="KW-1133">Transmembrane helix</keyword>
<dbReference type="OrthoDB" id="1935484at2759"/>
<accession>A0A5N6T4Z9</accession>
<dbReference type="GeneID" id="43643188"/>
<dbReference type="EMBL" id="ML743558">
    <property type="protein sequence ID" value="KAE8141388.1"/>
    <property type="molecule type" value="Genomic_DNA"/>
</dbReference>
<evidence type="ECO:0000313" key="9">
    <source>
        <dbReference type="Proteomes" id="UP000325672"/>
    </source>
</evidence>
<evidence type="ECO:0000256" key="1">
    <source>
        <dbReference type="ARBA" id="ARBA00004141"/>
    </source>
</evidence>
<keyword evidence="9" id="KW-1185">Reference proteome</keyword>
<evidence type="ECO:0000256" key="2">
    <source>
        <dbReference type="ARBA" id="ARBA00022448"/>
    </source>
</evidence>
<organism evidence="8 9">
    <name type="scientific">Aspergillus pseudotamarii</name>
    <dbReference type="NCBI Taxonomy" id="132259"/>
    <lineage>
        <taxon>Eukaryota</taxon>
        <taxon>Fungi</taxon>
        <taxon>Dikarya</taxon>
        <taxon>Ascomycota</taxon>
        <taxon>Pezizomycotina</taxon>
        <taxon>Eurotiomycetes</taxon>
        <taxon>Eurotiomycetidae</taxon>
        <taxon>Eurotiales</taxon>
        <taxon>Aspergillaceae</taxon>
        <taxon>Aspergillus</taxon>
        <taxon>Aspergillus subgen. Circumdati</taxon>
    </lineage>
</organism>
<feature type="transmembrane region" description="Helical" evidence="7">
    <location>
        <begin position="145"/>
        <end position="166"/>
    </location>
</feature>
<protein>
    <submittedName>
        <fullName evidence="8">Uncharacterized protein</fullName>
    </submittedName>
</protein>
<feature type="compositionally biased region" description="Polar residues" evidence="6">
    <location>
        <begin position="9"/>
        <end position="25"/>
    </location>
</feature>
<keyword evidence="5 7" id="KW-0472">Membrane</keyword>
<dbReference type="PANTHER" id="PTHR43791:SF65">
    <property type="entry name" value="MAJOR FACILITATOR SUPERFAMILY (MFS) PROFILE DOMAIN-CONTAINING PROTEIN-RELATED"/>
    <property type="match status" value="1"/>
</dbReference>
<dbReference type="GO" id="GO:0016020">
    <property type="term" value="C:membrane"/>
    <property type="evidence" value="ECO:0007669"/>
    <property type="project" value="UniProtKB-SubCell"/>
</dbReference>
<dbReference type="Proteomes" id="UP000325672">
    <property type="component" value="Unassembled WGS sequence"/>
</dbReference>
<dbReference type="GO" id="GO:0022857">
    <property type="term" value="F:transmembrane transporter activity"/>
    <property type="evidence" value="ECO:0007669"/>
    <property type="project" value="TreeGrafter"/>
</dbReference>
<evidence type="ECO:0000313" key="8">
    <source>
        <dbReference type="EMBL" id="KAE8141388.1"/>
    </source>
</evidence>
<evidence type="ECO:0000256" key="7">
    <source>
        <dbReference type="SAM" id="Phobius"/>
    </source>
</evidence>
<evidence type="ECO:0000256" key="3">
    <source>
        <dbReference type="ARBA" id="ARBA00022692"/>
    </source>
</evidence>
<reference evidence="8 9" key="1">
    <citation type="submission" date="2019-04" db="EMBL/GenBank/DDBJ databases">
        <title>Friends and foes A comparative genomics study of 23 Aspergillus species from section Flavi.</title>
        <authorList>
            <consortium name="DOE Joint Genome Institute"/>
            <person name="Kjaerbolling I."/>
            <person name="Vesth T."/>
            <person name="Frisvad J.C."/>
            <person name="Nybo J.L."/>
            <person name="Theobald S."/>
            <person name="Kildgaard S."/>
            <person name="Isbrandt T."/>
            <person name="Kuo A."/>
            <person name="Sato A."/>
            <person name="Lyhne E.K."/>
            <person name="Kogle M.E."/>
            <person name="Wiebenga A."/>
            <person name="Kun R.S."/>
            <person name="Lubbers R.J."/>
            <person name="Makela M.R."/>
            <person name="Barry K."/>
            <person name="Chovatia M."/>
            <person name="Clum A."/>
            <person name="Daum C."/>
            <person name="Haridas S."/>
            <person name="He G."/>
            <person name="LaButti K."/>
            <person name="Lipzen A."/>
            <person name="Mondo S."/>
            <person name="Riley R."/>
            <person name="Salamov A."/>
            <person name="Simmons B.A."/>
            <person name="Magnuson J.K."/>
            <person name="Henrissat B."/>
            <person name="Mortensen U.H."/>
            <person name="Larsen T.O."/>
            <person name="Devries R.P."/>
            <person name="Grigoriev I.V."/>
            <person name="Machida M."/>
            <person name="Baker S.E."/>
            <person name="Andersen M.R."/>
        </authorList>
    </citation>
    <scope>NUCLEOTIDE SEQUENCE [LARGE SCALE GENOMIC DNA]</scope>
    <source>
        <strain evidence="8 9">CBS 117625</strain>
    </source>
</reference>
<evidence type="ECO:0000256" key="5">
    <source>
        <dbReference type="ARBA" id="ARBA00023136"/>
    </source>
</evidence>
<comment type="subcellular location">
    <subcellularLocation>
        <location evidence="1">Membrane</location>
        <topology evidence="1">Multi-pass membrane protein</topology>
    </subcellularLocation>
</comment>
<dbReference type="RefSeq" id="XP_031917451.1">
    <property type="nucleotide sequence ID" value="XM_032058978.1"/>
</dbReference>
<keyword evidence="2" id="KW-0813">Transport</keyword>
<dbReference type="PANTHER" id="PTHR43791">
    <property type="entry name" value="PERMEASE-RELATED"/>
    <property type="match status" value="1"/>
</dbReference>
<evidence type="ECO:0000256" key="4">
    <source>
        <dbReference type="ARBA" id="ARBA00022989"/>
    </source>
</evidence>
<keyword evidence="3 7" id="KW-0812">Transmembrane</keyword>
<dbReference type="AlphaFoldDB" id="A0A5N6T4Z9"/>
<name>A0A5N6T4Z9_ASPPS</name>
<feature type="region of interest" description="Disordered" evidence="6">
    <location>
        <begin position="1"/>
        <end position="30"/>
    </location>
</feature>
<proteinExistence type="predicted"/>
<gene>
    <name evidence="8" type="ORF">BDV38DRAFT_279286</name>
</gene>
<evidence type="ECO:0000256" key="6">
    <source>
        <dbReference type="SAM" id="MobiDB-lite"/>
    </source>
</evidence>
<sequence>MPVVHLPGTTKTTSDTVSAVQNETDSSSDRKIAHLGESSSGRRFWFKKGRKYDPDAIATQPSVYDNPITALEYKPVDLGSNVHSVLGPAIPHPIQVAWNSRYSNTVRSRTVSTAVYNMCVQASGIIASNIYRKDDVPRHKRENRVLVGLVASNIFIYMLTKAYYVWHTASRDRKWNAMSEGKRAYLATTKDEGNKGLDFRFAH</sequence>